<organism evidence="2 5">
    <name type="scientific">Mycolicibacterium rufum</name>
    <dbReference type="NCBI Taxonomy" id="318424"/>
    <lineage>
        <taxon>Bacteria</taxon>
        <taxon>Bacillati</taxon>
        <taxon>Actinomycetota</taxon>
        <taxon>Actinomycetes</taxon>
        <taxon>Mycobacteriales</taxon>
        <taxon>Mycobacteriaceae</taxon>
        <taxon>Mycolicibacterium</taxon>
    </lineage>
</organism>
<reference evidence="2" key="1">
    <citation type="submission" date="2020-07" db="EMBL/GenBank/DDBJ databases">
        <authorList>
            <person name="Pettersson B.M.F."/>
            <person name="Behra P.R.K."/>
            <person name="Ramesh M."/>
            <person name="Das S."/>
            <person name="Dasgupta S."/>
            <person name="Kirsebom L.A."/>
        </authorList>
    </citation>
    <scope>NUCLEOTIDE SEQUENCE</scope>
    <source>
        <strain evidence="2">DSM 45406</strain>
    </source>
</reference>
<evidence type="ECO:0000313" key="2">
    <source>
        <dbReference type="EMBL" id="MCV7073978.1"/>
    </source>
</evidence>
<reference evidence="2" key="2">
    <citation type="journal article" date="2022" name="BMC Genomics">
        <title>Comparative genome analysis of mycobacteria focusing on tRNA and non-coding RNA.</title>
        <authorList>
            <person name="Behra P.R.K."/>
            <person name="Pettersson B.M.F."/>
            <person name="Ramesh M."/>
            <person name="Das S."/>
            <person name="Dasgupta S."/>
            <person name="Kirsebom L.A."/>
        </authorList>
    </citation>
    <scope>NUCLEOTIDE SEQUENCE</scope>
    <source>
        <strain evidence="2">DSM 45406</strain>
    </source>
</reference>
<dbReference type="EMBL" id="CP092427">
    <property type="protein sequence ID" value="ULP38490.1"/>
    <property type="molecule type" value="Genomic_DNA"/>
</dbReference>
<name>A0A9X2YIX0_9MYCO</name>
<gene>
    <name evidence="2" type="ORF">H7H73_30515</name>
    <name evidence="3" type="ORF">MJO55_08745</name>
</gene>
<evidence type="ECO:0000256" key="1">
    <source>
        <dbReference type="SAM" id="MobiDB-lite"/>
    </source>
</evidence>
<dbReference type="RefSeq" id="WP_239735890.1">
    <property type="nucleotide sequence ID" value="NZ_CP092427.2"/>
</dbReference>
<feature type="region of interest" description="Disordered" evidence="1">
    <location>
        <begin position="1"/>
        <end position="48"/>
    </location>
</feature>
<protein>
    <submittedName>
        <fullName evidence="2">Uncharacterized protein</fullName>
    </submittedName>
</protein>
<reference evidence="3" key="3">
    <citation type="submission" date="2022-08" db="EMBL/GenBank/DDBJ databases">
        <title>Whole genome sequencing of non-tuberculosis mycobacteria type-strains.</title>
        <authorList>
            <person name="Igarashi Y."/>
            <person name="Osugi A."/>
            <person name="Mitarai S."/>
        </authorList>
    </citation>
    <scope>NUCLEOTIDE SEQUENCE</scope>
    <source>
        <strain evidence="3">JCM 16372</strain>
    </source>
</reference>
<dbReference type="Proteomes" id="UP001140272">
    <property type="component" value="Unassembled WGS sequence"/>
</dbReference>
<keyword evidence="4" id="KW-1185">Reference proteome</keyword>
<dbReference type="Proteomes" id="UP001055159">
    <property type="component" value="Chromosome"/>
</dbReference>
<dbReference type="AlphaFoldDB" id="A0A9X2YIX0"/>
<proteinExistence type="predicted"/>
<sequence>MSAATQAHQLPAGAGATDTCAEATARSTSPDTTGSGDGESRFVARLGA</sequence>
<evidence type="ECO:0000313" key="5">
    <source>
        <dbReference type="Proteomes" id="UP001140272"/>
    </source>
</evidence>
<evidence type="ECO:0000313" key="3">
    <source>
        <dbReference type="EMBL" id="ULP38490.1"/>
    </source>
</evidence>
<accession>A0A9X2YIX0</accession>
<feature type="compositionally biased region" description="Polar residues" evidence="1">
    <location>
        <begin position="25"/>
        <end position="34"/>
    </location>
</feature>
<evidence type="ECO:0000313" key="4">
    <source>
        <dbReference type="Proteomes" id="UP001055159"/>
    </source>
</evidence>
<dbReference type="EMBL" id="JACKRN010000966">
    <property type="protein sequence ID" value="MCV7073978.1"/>
    <property type="molecule type" value="Genomic_DNA"/>
</dbReference>